<sequence length="101" mass="11480">MTNLLLLLVLALLSGYAAYRYIENQPENVIIKFVIWYVVFTFAIVIWSFKSPVNYFVLLGISTAAIVIGLILFWNVDPAIVDFYLPQPLGYLIGTLFTSKK</sequence>
<evidence type="ECO:0000313" key="3">
    <source>
        <dbReference type="Proteomes" id="UP000186341"/>
    </source>
</evidence>
<reference evidence="2 3" key="1">
    <citation type="submission" date="2016-11" db="EMBL/GenBank/DDBJ databases">
        <title>Description of two novel members of the family Erysipelotrichaceae: Ileibacterium lipovorans gen. nov., sp. nov. and Dubosiella newyorkensis, gen. nov., sp. nov.</title>
        <authorList>
            <person name="Cox L.M."/>
            <person name="Sohn J."/>
            <person name="Tyrrell K.L."/>
            <person name="Citron D.M."/>
            <person name="Lawson P.A."/>
            <person name="Patel N.B."/>
            <person name="Iizumi T."/>
            <person name="Perez-Perez G.I."/>
            <person name="Goldstein E.J."/>
            <person name="Blaser M.J."/>
        </authorList>
    </citation>
    <scope>NUCLEOTIDE SEQUENCE [LARGE SCALE GENOMIC DNA]</scope>
    <source>
        <strain evidence="2 3">NYU-BL-A3</strain>
    </source>
</reference>
<organism evidence="2 3">
    <name type="scientific">Ileibacterium valens</name>
    <dbReference type="NCBI Taxonomy" id="1862668"/>
    <lineage>
        <taxon>Bacteria</taxon>
        <taxon>Bacillati</taxon>
        <taxon>Bacillota</taxon>
        <taxon>Erysipelotrichia</taxon>
        <taxon>Erysipelotrichales</taxon>
        <taxon>Erysipelotrichaceae</taxon>
        <taxon>Ileibacterium</taxon>
    </lineage>
</organism>
<proteinExistence type="predicted"/>
<keyword evidence="1" id="KW-0812">Transmembrane</keyword>
<dbReference type="AlphaFoldDB" id="A0A1U7NFK9"/>
<keyword evidence="1" id="KW-1133">Transmembrane helix</keyword>
<dbReference type="EMBL" id="MPJW01000140">
    <property type="protein sequence ID" value="OLU39170.1"/>
    <property type="molecule type" value="Genomic_DNA"/>
</dbReference>
<dbReference type="RefSeq" id="WP_075819699.1">
    <property type="nucleotide sequence ID" value="NZ_CAQPUY010000051.1"/>
</dbReference>
<gene>
    <name evidence="2" type="ORF">BO222_07130</name>
</gene>
<comment type="caution">
    <text evidence="2">The sequence shown here is derived from an EMBL/GenBank/DDBJ whole genome shotgun (WGS) entry which is preliminary data.</text>
</comment>
<dbReference type="Proteomes" id="UP000186341">
    <property type="component" value="Unassembled WGS sequence"/>
</dbReference>
<feature type="transmembrane region" description="Helical" evidence="1">
    <location>
        <begin position="30"/>
        <end position="49"/>
    </location>
</feature>
<evidence type="ECO:0000313" key="2">
    <source>
        <dbReference type="EMBL" id="OLU39170.1"/>
    </source>
</evidence>
<keyword evidence="1" id="KW-0472">Membrane</keyword>
<accession>A0A1U7NFK9</accession>
<protein>
    <submittedName>
        <fullName evidence="2">Uncharacterized protein</fullName>
    </submittedName>
</protein>
<feature type="transmembrane region" description="Helical" evidence="1">
    <location>
        <begin position="56"/>
        <end position="76"/>
    </location>
</feature>
<name>A0A1U7NFK9_9FIRM</name>
<evidence type="ECO:0000256" key="1">
    <source>
        <dbReference type="SAM" id="Phobius"/>
    </source>
</evidence>
<keyword evidence="3" id="KW-1185">Reference proteome</keyword>